<evidence type="ECO:0000313" key="11">
    <source>
        <dbReference type="Proteomes" id="UP001317629"/>
    </source>
</evidence>
<evidence type="ECO:0000256" key="5">
    <source>
        <dbReference type="ARBA" id="ARBA00022692"/>
    </source>
</evidence>
<dbReference type="Pfam" id="PF05128">
    <property type="entry name" value="DUF697"/>
    <property type="match status" value="1"/>
</dbReference>
<dbReference type="RefSeq" id="WP_281927407.1">
    <property type="nucleotide sequence ID" value="NZ_AP027142.1"/>
</dbReference>
<evidence type="ECO:0000256" key="1">
    <source>
        <dbReference type="ARBA" id="ARBA00004429"/>
    </source>
</evidence>
<dbReference type="NCBIfam" id="TIGR01620">
    <property type="entry name" value="hyp_HI0043"/>
    <property type="match status" value="1"/>
</dbReference>
<dbReference type="EMBL" id="AP027142">
    <property type="protein sequence ID" value="BDV34274.1"/>
    <property type="molecule type" value="Genomic_DNA"/>
</dbReference>
<keyword evidence="7 9" id="KW-0472">Membrane</keyword>
<dbReference type="PANTHER" id="PTHR39342:SF1">
    <property type="entry name" value="UPF0283 MEMBRANE PROTEIN YCJF"/>
    <property type="match status" value="1"/>
</dbReference>
<dbReference type="InterPro" id="IPR006507">
    <property type="entry name" value="UPF0283"/>
</dbReference>
<organism evidence="10 11">
    <name type="scientific">Methylocystis iwaonis</name>
    <dbReference type="NCBI Taxonomy" id="2885079"/>
    <lineage>
        <taxon>Bacteria</taxon>
        <taxon>Pseudomonadati</taxon>
        <taxon>Pseudomonadota</taxon>
        <taxon>Alphaproteobacteria</taxon>
        <taxon>Hyphomicrobiales</taxon>
        <taxon>Methylocystaceae</taxon>
        <taxon>Methylocystis</taxon>
    </lineage>
</organism>
<protein>
    <submittedName>
        <fullName evidence="10">UPF0283 membrane protein R01807</fullName>
    </submittedName>
</protein>
<evidence type="ECO:0000256" key="6">
    <source>
        <dbReference type="ARBA" id="ARBA00022989"/>
    </source>
</evidence>
<accession>A0ABN6VF98</accession>
<dbReference type="PANTHER" id="PTHR39342">
    <property type="entry name" value="UPF0283 MEMBRANE PROTEIN YCJF"/>
    <property type="match status" value="1"/>
</dbReference>
<feature type="transmembrane region" description="Helical" evidence="9">
    <location>
        <begin position="65"/>
        <end position="90"/>
    </location>
</feature>
<evidence type="ECO:0000256" key="4">
    <source>
        <dbReference type="ARBA" id="ARBA00022519"/>
    </source>
</evidence>
<comment type="similarity">
    <text evidence="2">Belongs to the UPF0283 family.</text>
</comment>
<feature type="transmembrane region" description="Helical" evidence="9">
    <location>
        <begin position="102"/>
        <end position="123"/>
    </location>
</feature>
<name>A0ABN6VF98_9HYPH</name>
<feature type="region of interest" description="Disordered" evidence="8">
    <location>
        <begin position="1"/>
        <end position="24"/>
    </location>
</feature>
<keyword evidence="5 9" id="KW-0812">Transmembrane</keyword>
<dbReference type="Proteomes" id="UP001317629">
    <property type="component" value="Chromosome"/>
</dbReference>
<evidence type="ECO:0000256" key="3">
    <source>
        <dbReference type="ARBA" id="ARBA00022475"/>
    </source>
</evidence>
<keyword evidence="11" id="KW-1185">Reference proteome</keyword>
<proteinExistence type="inferred from homology"/>
<dbReference type="InterPro" id="IPR021147">
    <property type="entry name" value="DUF697"/>
</dbReference>
<keyword evidence="4" id="KW-0997">Cell inner membrane</keyword>
<evidence type="ECO:0000256" key="8">
    <source>
        <dbReference type="SAM" id="MobiDB-lite"/>
    </source>
</evidence>
<evidence type="ECO:0000256" key="9">
    <source>
        <dbReference type="SAM" id="Phobius"/>
    </source>
</evidence>
<evidence type="ECO:0000313" key="10">
    <source>
        <dbReference type="EMBL" id="BDV34274.1"/>
    </source>
</evidence>
<reference evidence="10 11" key="1">
    <citation type="journal article" date="2023" name="Int. J. Syst. Evol. Microbiol.">
        <title>Methylocystis iwaonis sp. nov., a type II methane-oxidizing bacterium from surface soil of a rice paddy field in Japan, and emended description of the genus Methylocystis (ex Whittenbury et al. 1970) Bowman et al. 1993.</title>
        <authorList>
            <person name="Kaise H."/>
            <person name="Sawadogo J.B."/>
            <person name="Alam M.S."/>
            <person name="Ueno C."/>
            <person name="Dianou D."/>
            <person name="Shinjo R."/>
            <person name="Asakawa S."/>
        </authorList>
    </citation>
    <scope>NUCLEOTIDE SEQUENCE [LARGE SCALE GENOMIC DNA]</scope>
    <source>
        <strain evidence="10 11">SS37A-Re</strain>
    </source>
</reference>
<keyword evidence="3" id="KW-1003">Cell membrane</keyword>
<evidence type="ECO:0000256" key="2">
    <source>
        <dbReference type="ARBA" id="ARBA00008255"/>
    </source>
</evidence>
<gene>
    <name evidence="10" type="ORF">SS37A_18030</name>
</gene>
<comment type="subcellular location">
    <subcellularLocation>
        <location evidence="1">Cell inner membrane</location>
        <topology evidence="1">Multi-pass membrane protein</topology>
    </subcellularLocation>
</comment>
<keyword evidence="6 9" id="KW-1133">Transmembrane helix</keyword>
<evidence type="ECO:0000256" key="7">
    <source>
        <dbReference type="ARBA" id="ARBA00023136"/>
    </source>
</evidence>
<sequence>MSDSERRPRPRAFRLNGDETVTSKPAPQVEEEADIFAQAAELADVAQGGEEAVEAVRAKGFLDRYVFSSGGVFLSALTGLITLALSVWIWNFVEDLFARSPILGTIGLALASAAALTALLFVAREIRAILLQNHVAKLHADLAAARTADDVAAARTRVLDLCKLYESRAELARPRALVADYVKQIIDGKDLVDLAERSLVAPLDEIARREIAAAAKRVSVVTAISPRAILDVIFVAGQAIMLMRRIAEIYGGRPGLLGFFKLARSVGAHLAITGTVAVGDTLLQQVLGYGVAARLSAKLGEGVLNGLLTARVGLSAMAVCRPTPFVTEKQPGVKDVAPFLFSGDKTKAQ</sequence>